<sequence length="301" mass="34992">MNIKDWHVNMREGFSDRNNLISLKKTLQYDDLDYRTRVEILNKTDEIFVEYFKQENVNWGIIRNRKTHPDFGCDLLKDVFCIPYVEAEEISQDGSWEEVVNNVILNHPYFEVFDLLEYISHETQDITQGELPYDNLPSPEERYNEVFKKEYVGYRFIKGKIRNITDENEIQEIVKASLSPYEEVNFHLDKASERLSDRKNPDYENSIKESISAVEAMCVILLEEKGELGTLLKKLEKAGIKIHPALKEAFLKLYGYTSDAKGIRHAGSIGGTESTFEEAKFMLVSCSAFINYLKEVSIKIK</sequence>
<reference evidence="2 3" key="1">
    <citation type="submission" date="2019-07" db="EMBL/GenBank/DDBJ databases">
        <title>Draft genome sequences of 15 bacterial species constituting the stable defined intestinal microbiota of the GM15 gnotobiotic mouse model.</title>
        <authorList>
            <person name="Elie C."/>
            <person name="Mathieu A."/>
            <person name="Saliou A."/>
            <person name="Darnaud M."/>
            <person name="Leulier F."/>
            <person name="Tamellini A."/>
        </authorList>
    </citation>
    <scope>NUCLEOTIDE SEQUENCE [LARGE SCALE GENOMIC DNA]</scope>
    <source>
        <strain evidence="3">ASF 502</strain>
    </source>
</reference>
<evidence type="ECO:0000259" key="1">
    <source>
        <dbReference type="Pfam" id="PF18863"/>
    </source>
</evidence>
<dbReference type="Pfam" id="PF18863">
    <property type="entry name" value="AbiJ_NTD4"/>
    <property type="match status" value="1"/>
</dbReference>
<protein>
    <recommendedName>
        <fullName evidence="1">HEPN AbiJ-N-terminal domain-containing protein</fullName>
    </recommendedName>
</protein>
<dbReference type="EMBL" id="VIRB01000045">
    <property type="protein sequence ID" value="NDO68363.1"/>
    <property type="molecule type" value="Genomic_DNA"/>
</dbReference>
<accession>A0A9X5H5Q7</accession>
<comment type="caution">
    <text evidence="2">The sequence shown here is derived from an EMBL/GenBank/DDBJ whole genome shotgun (WGS) entry which is preliminary data.</text>
</comment>
<dbReference type="RefSeq" id="WP_157404174.1">
    <property type="nucleotide sequence ID" value="NZ_VIRB01000045.1"/>
</dbReference>
<evidence type="ECO:0000313" key="2">
    <source>
        <dbReference type="EMBL" id="NDO68363.1"/>
    </source>
</evidence>
<name>A0A9X5H5Q7_9FIRM</name>
<evidence type="ECO:0000313" key="3">
    <source>
        <dbReference type="Proteomes" id="UP000474104"/>
    </source>
</evidence>
<dbReference type="InterPro" id="IPR049503">
    <property type="entry name" value="AbiJ_NTD4"/>
</dbReference>
<dbReference type="AlphaFoldDB" id="A0A9X5H5Q7"/>
<proteinExistence type="predicted"/>
<dbReference type="OrthoDB" id="9786278at2"/>
<organism evidence="2 3">
    <name type="scientific">Schaedlerella arabinosiphila</name>
    <dbReference type="NCBI Taxonomy" id="2044587"/>
    <lineage>
        <taxon>Bacteria</taxon>
        <taxon>Bacillati</taxon>
        <taxon>Bacillota</taxon>
        <taxon>Clostridia</taxon>
        <taxon>Lachnospirales</taxon>
        <taxon>Lachnospiraceae</taxon>
        <taxon>Schaedlerella</taxon>
    </lineage>
</organism>
<dbReference type="Proteomes" id="UP000474104">
    <property type="component" value="Unassembled WGS sequence"/>
</dbReference>
<gene>
    <name evidence="2" type="ORF">FMM80_06540</name>
</gene>
<feature type="domain" description="HEPN AbiJ-N-terminal" evidence="1">
    <location>
        <begin position="13"/>
        <end position="176"/>
    </location>
</feature>